<dbReference type="CDD" id="cd09629">
    <property type="entry name" value="DOMON_CIL1_like"/>
    <property type="match status" value="1"/>
</dbReference>
<dbReference type="Proteomes" id="UP001443914">
    <property type="component" value="Unassembled WGS sequence"/>
</dbReference>
<comment type="subcellular location">
    <subcellularLocation>
        <location evidence="1">Membrane</location>
    </subcellularLocation>
</comment>
<sequence length="243" mass="26009">MASFRVVFLFVLSLLFVFTNRSTSDSTTTTSSCKSIIFSNNKTFDNCIDLSALKAILHYTYNPTLSTLSIAFTARPPTPTGWISWALNPKDVGMIGAQTLVAYKPDNTNLITINQINIKSYKELVPGPLSYNVTDRSALESNGDVTIFATWAIPHGETSVNTVWQVGPVINGKPGKHDFNPDNLNAKLKLGLVNGPAGAPALSPAGAPTKTPAEAPTKTHSGSAQKSVVSVFMILVVTSMVCF</sequence>
<reference evidence="9" key="1">
    <citation type="submission" date="2024-03" db="EMBL/GenBank/DDBJ databases">
        <title>WGS assembly of Saponaria officinalis var. Norfolk2.</title>
        <authorList>
            <person name="Jenkins J."/>
            <person name="Shu S."/>
            <person name="Grimwood J."/>
            <person name="Barry K."/>
            <person name="Goodstein D."/>
            <person name="Schmutz J."/>
            <person name="Leebens-Mack J."/>
            <person name="Osbourn A."/>
        </authorList>
    </citation>
    <scope>NUCLEOTIDE SEQUENCE [LARGE SCALE GENOMIC DNA]</scope>
    <source>
        <strain evidence="9">JIC</strain>
    </source>
</reference>
<evidence type="ECO:0000256" key="4">
    <source>
        <dbReference type="ARBA" id="ARBA00022982"/>
    </source>
</evidence>
<dbReference type="InterPro" id="IPR005018">
    <property type="entry name" value="DOMON_domain"/>
</dbReference>
<keyword evidence="4" id="KW-0249">Electron transport</keyword>
<evidence type="ECO:0000313" key="9">
    <source>
        <dbReference type="EMBL" id="KAK9757221.1"/>
    </source>
</evidence>
<dbReference type="InterPro" id="IPR045265">
    <property type="entry name" value="AIR12_DOMON"/>
</dbReference>
<proteinExistence type="predicted"/>
<keyword evidence="3 7" id="KW-0732">Signal</keyword>
<dbReference type="Pfam" id="PF04526">
    <property type="entry name" value="DUF568"/>
    <property type="match status" value="1"/>
</dbReference>
<feature type="chain" id="PRO_5043946001" description="DOMON domain-containing protein" evidence="7">
    <location>
        <begin position="25"/>
        <end position="243"/>
    </location>
</feature>
<evidence type="ECO:0000256" key="5">
    <source>
        <dbReference type="ARBA" id="ARBA00023136"/>
    </source>
</evidence>
<comment type="caution">
    <text evidence="9">The sequence shown here is derived from an EMBL/GenBank/DDBJ whole genome shotgun (WGS) entry which is preliminary data.</text>
</comment>
<keyword evidence="2" id="KW-0813">Transport</keyword>
<organism evidence="9 10">
    <name type="scientific">Saponaria officinalis</name>
    <name type="common">Common soapwort</name>
    <name type="synonym">Lychnis saponaria</name>
    <dbReference type="NCBI Taxonomy" id="3572"/>
    <lineage>
        <taxon>Eukaryota</taxon>
        <taxon>Viridiplantae</taxon>
        <taxon>Streptophyta</taxon>
        <taxon>Embryophyta</taxon>
        <taxon>Tracheophyta</taxon>
        <taxon>Spermatophyta</taxon>
        <taxon>Magnoliopsida</taxon>
        <taxon>eudicotyledons</taxon>
        <taxon>Gunneridae</taxon>
        <taxon>Pentapetalae</taxon>
        <taxon>Caryophyllales</taxon>
        <taxon>Caryophyllaceae</taxon>
        <taxon>Caryophylleae</taxon>
        <taxon>Saponaria</taxon>
    </lineage>
</organism>
<dbReference type="PANTHER" id="PTHR23130">
    <property type="entry name" value="CYTOCHROME B561 AND DOMON DOMAIN-CONTAINING PROTEIN"/>
    <property type="match status" value="1"/>
</dbReference>
<dbReference type="EMBL" id="JBDFQZ010000001">
    <property type="protein sequence ID" value="KAK9757221.1"/>
    <property type="molecule type" value="Genomic_DNA"/>
</dbReference>
<evidence type="ECO:0000256" key="2">
    <source>
        <dbReference type="ARBA" id="ARBA00022448"/>
    </source>
</evidence>
<feature type="compositionally biased region" description="Low complexity" evidence="6">
    <location>
        <begin position="201"/>
        <end position="219"/>
    </location>
</feature>
<evidence type="ECO:0000256" key="6">
    <source>
        <dbReference type="SAM" id="MobiDB-lite"/>
    </source>
</evidence>
<dbReference type="GO" id="GO:0016020">
    <property type="term" value="C:membrane"/>
    <property type="evidence" value="ECO:0007669"/>
    <property type="project" value="UniProtKB-SubCell"/>
</dbReference>
<gene>
    <name evidence="9" type="ORF">RND81_01G149200</name>
</gene>
<feature type="signal peptide" evidence="7">
    <location>
        <begin position="1"/>
        <end position="24"/>
    </location>
</feature>
<feature type="domain" description="DOMON" evidence="8">
    <location>
        <begin position="53"/>
        <end position="167"/>
    </location>
</feature>
<feature type="region of interest" description="Disordered" evidence="6">
    <location>
        <begin position="201"/>
        <end position="222"/>
    </location>
</feature>
<name>A0AAW1NA22_SAPOF</name>
<evidence type="ECO:0000313" key="10">
    <source>
        <dbReference type="Proteomes" id="UP001443914"/>
    </source>
</evidence>
<keyword evidence="10" id="KW-1185">Reference proteome</keyword>
<evidence type="ECO:0000259" key="8">
    <source>
        <dbReference type="PROSITE" id="PS50836"/>
    </source>
</evidence>
<evidence type="ECO:0000256" key="7">
    <source>
        <dbReference type="SAM" id="SignalP"/>
    </source>
</evidence>
<accession>A0AAW1NA22</accession>
<dbReference type="PROSITE" id="PS50836">
    <property type="entry name" value="DOMON"/>
    <property type="match status" value="1"/>
</dbReference>
<evidence type="ECO:0000256" key="3">
    <source>
        <dbReference type="ARBA" id="ARBA00022729"/>
    </source>
</evidence>
<evidence type="ECO:0000256" key="1">
    <source>
        <dbReference type="ARBA" id="ARBA00004370"/>
    </source>
</evidence>
<dbReference type="PANTHER" id="PTHR23130:SF157">
    <property type="entry name" value="AUXIN-INDUCED IN ROOT CULTURES PROTEIN 12"/>
    <property type="match status" value="1"/>
</dbReference>
<dbReference type="AlphaFoldDB" id="A0AAW1NA22"/>
<keyword evidence="5" id="KW-0472">Membrane</keyword>
<protein>
    <recommendedName>
        <fullName evidence="8">DOMON domain-containing protein</fullName>
    </recommendedName>
</protein>